<accession>A0A8S5S9L1</accession>
<reference evidence="1" key="1">
    <citation type="journal article" date="2021" name="Proc. Natl. Acad. Sci. U.S.A.">
        <title>A Catalog of Tens of Thousands of Viruses from Human Metagenomes Reveals Hidden Associations with Chronic Diseases.</title>
        <authorList>
            <person name="Tisza M.J."/>
            <person name="Buck C.B."/>
        </authorList>
    </citation>
    <scope>NUCLEOTIDE SEQUENCE</scope>
    <source>
        <strain evidence="1">CtByu2</strain>
    </source>
</reference>
<evidence type="ECO:0000313" key="1">
    <source>
        <dbReference type="EMBL" id="DAF47641.1"/>
    </source>
</evidence>
<dbReference type="EMBL" id="BK032557">
    <property type="protein sequence ID" value="DAF47641.1"/>
    <property type="molecule type" value="Genomic_DNA"/>
</dbReference>
<name>A0A8S5S9L1_9CAUD</name>
<protein>
    <submittedName>
        <fullName evidence="1">Uncharacterized protein</fullName>
    </submittedName>
</protein>
<proteinExistence type="predicted"/>
<organism evidence="1">
    <name type="scientific">Myoviridae sp. ctByu2</name>
    <dbReference type="NCBI Taxonomy" id="2827668"/>
    <lineage>
        <taxon>Viruses</taxon>
        <taxon>Duplodnaviria</taxon>
        <taxon>Heunggongvirae</taxon>
        <taxon>Uroviricota</taxon>
        <taxon>Caudoviricetes</taxon>
    </lineage>
</organism>
<sequence length="149" mass="16658">MPKVKEVVKNPLERFREHFSEIACPAGGLPTMPTAISSTSSAKLGDMIARYSAWREYTEDRHMEACAVFAQCKSEYDLACNKAMLKADGATVTEKKAKAKFGDSDIEPLYRALNEAEIFRDLLANKLDSFSNVLAMLSRELTRRGVENM</sequence>